<evidence type="ECO:0008006" key="8">
    <source>
        <dbReference type="Google" id="ProtNLM"/>
    </source>
</evidence>
<comment type="subcellular location">
    <subcellularLocation>
        <location evidence="1">Endomembrane system</location>
        <topology evidence="1">Multi-pass membrane protein</topology>
    </subcellularLocation>
</comment>
<feature type="transmembrane region" description="Helical" evidence="5">
    <location>
        <begin position="6"/>
        <end position="22"/>
    </location>
</feature>
<name>A0A317T580_9CHLB</name>
<dbReference type="EMBL" id="PDNZ01000005">
    <property type="protein sequence ID" value="PWW81794.1"/>
    <property type="molecule type" value="Genomic_DNA"/>
</dbReference>
<sequence>MVAGFNFGILVISSLLFLSFYVKSVSPASLEKRIGPSAYQRCANYRVISSFFMMIVAVNYMLYYWFPLQLPLPRTFSWSWRVSAIIALFIAIPSLYLMIRGAKDAGEETMTPKREHTMYGGIYTRIRHPQAVGEFPLWWVLAFLAHSPFLVLFSFVYVPVWYYMCVAEEQDLLIRYGEAYEEYRQKTGFWFPKIGS</sequence>
<organism evidence="6 7">
    <name type="scientific">Prosthecochloris marina</name>
    <dbReference type="NCBI Taxonomy" id="2017681"/>
    <lineage>
        <taxon>Bacteria</taxon>
        <taxon>Pseudomonadati</taxon>
        <taxon>Chlorobiota</taxon>
        <taxon>Chlorobiia</taxon>
        <taxon>Chlorobiales</taxon>
        <taxon>Chlorobiaceae</taxon>
        <taxon>Prosthecochloris</taxon>
    </lineage>
</organism>
<evidence type="ECO:0000256" key="1">
    <source>
        <dbReference type="ARBA" id="ARBA00004127"/>
    </source>
</evidence>
<keyword evidence="2 5" id="KW-0812">Transmembrane</keyword>
<evidence type="ECO:0000256" key="5">
    <source>
        <dbReference type="SAM" id="Phobius"/>
    </source>
</evidence>
<dbReference type="Gene3D" id="1.20.120.1630">
    <property type="match status" value="1"/>
</dbReference>
<keyword evidence="4 5" id="KW-0472">Membrane</keyword>
<proteinExistence type="predicted"/>
<keyword evidence="3 5" id="KW-1133">Transmembrane helix</keyword>
<dbReference type="GO" id="GO:0012505">
    <property type="term" value="C:endomembrane system"/>
    <property type="evidence" value="ECO:0007669"/>
    <property type="project" value="UniProtKB-SubCell"/>
</dbReference>
<reference evidence="7" key="1">
    <citation type="submission" date="2017-10" db="EMBL/GenBank/DDBJ databases">
        <authorList>
            <person name="Gaisin V.A."/>
            <person name="Rysina M.S."/>
            <person name="Grouzdev D.S."/>
        </authorList>
    </citation>
    <scope>NUCLEOTIDE SEQUENCE [LARGE SCALE GENOMIC DNA]</scope>
    <source>
        <strain evidence="7">V1</strain>
    </source>
</reference>
<protein>
    <recommendedName>
        <fullName evidence="8">Protein-S-isoprenylcysteine methyltransferase</fullName>
    </recommendedName>
</protein>
<evidence type="ECO:0000313" key="6">
    <source>
        <dbReference type="EMBL" id="PWW81794.1"/>
    </source>
</evidence>
<dbReference type="Proteomes" id="UP000246278">
    <property type="component" value="Unassembled WGS sequence"/>
</dbReference>
<comment type="caution">
    <text evidence="6">The sequence shown here is derived from an EMBL/GenBank/DDBJ whole genome shotgun (WGS) entry which is preliminary data.</text>
</comment>
<gene>
    <name evidence="6" type="ORF">CR164_08205</name>
</gene>
<dbReference type="AlphaFoldDB" id="A0A317T580"/>
<dbReference type="Pfam" id="PF04191">
    <property type="entry name" value="PEMT"/>
    <property type="match status" value="1"/>
</dbReference>
<feature type="transmembrane region" description="Helical" evidence="5">
    <location>
        <begin position="137"/>
        <end position="164"/>
    </location>
</feature>
<dbReference type="RefSeq" id="WP_110023441.1">
    <property type="nucleotide sequence ID" value="NZ_PDNZ01000005.1"/>
</dbReference>
<keyword evidence="7" id="KW-1185">Reference proteome</keyword>
<feature type="transmembrane region" description="Helical" evidence="5">
    <location>
        <begin position="43"/>
        <end position="66"/>
    </location>
</feature>
<evidence type="ECO:0000256" key="3">
    <source>
        <dbReference type="ARBA" id="ARBA00022989"/>
    </source>
</evidence>
<feature type="transmembrane region" description="Helical" evidence="5">
    <location>
        <begin position="78"/>
        <end position="99"/>
    </location>
</feature>
<evidence type="ECO:0000313" key="7">
    <source>
        <dbReference type="Proteomes" id="UP000246278"/>
    </source>
</evidence>
<accession>A0A317T580</accession>
<dbReference type="InterPro" id="IPR007318">
    <property type="entry name" value="Phopholipid_MeTrfase"/>
</dbReference>
<evidence type="ECO:0000256" key="2">
    <source>
        <dbReference type="ARBA" id="ARBA00022692"/>
    </source>
</evidence>
<dbReference type="OrthoDB" id="9809773at2"/>
<evidence type="ECO:0000256" key="4">
    <source>
        <dbReference type="ARBA" id="ARBA00023136"/>
    </source>
</evidence>